<proteinExistence type="predicted"/>
<gene>
    <name evidence="3" type="ORF">BO80DRAFT_446100</name>
</gene>
<evidence type="ECO:0000256" key="2">
    <source>
        <dbReference type="SAM" id="SignalP"/>
    </source>
</evidence>
<keyword evidence="4" id="KW-1185">Reference proteome</keyword>
<feature type="region of interest" description="Disordered" evidence="1">
    <location>
        <begin position="345"/>
        <end position="367"/>
    </location>
</feature>
<evidence type="ECO:0000313" key="3">
    <source>
        <dbReference type="EMBL" id="RAK99763.1"/>
    </source>
</evidence>
<reference evidence="3 4" key="1">
    <citation type="submission" date="2018-02" db="EMBL/GenBank/DDBJ databases">
        <title>The genomes of Aspergillus section Nigri reveals drivers in fungal speciation.</title>
        <authorList>
            <consortium name="DOE Joint Genome Institute"/>
            <person name="Vesth T.C."/>
            <person name="Nybo J."/>
            <person name="Theobald S."/>
            <person name="Brandl J."/>
            <person name="Frisvad J.C."/>
            <person name="Nielsen K.F."/>
            <person name="Lyhne E.K."/>
            <person name="Kogle M.E."/>
            <person name="Kuo A."/>
            <person name="Riley R."/>
            <person name="Clum A."/>
            <person name="Nolan M."/>
            <person name="Lipzen A."/>
            <person name="Salamov A."/>
            <person name="Henrissat B."/>
            <person name="Wiebenga A."/>
            <person name="De vries R.P."/>
            <person name="Grigoriev I.V."/>
            <person name="Mortensen U.H."/>
            <person name="Andersen M.R."/>
            <person name="Baker S.E."/>
        </authorList>
    </citation>
    <scope>NUCLEOTIDE SEQUENCE [LARGE SCALE GENOMIC DNA]</scope>
    <source>
        <strain evidence="3 4">CBS 121593</strain>
    </source>
</reference>
<protein>
    <submittedName>
        <fullName evidence="3">Uncharacterized protein</fullName>
    </submittedName>
</protein>
<organism evidence="3 4">
    <name type="scientific">Aspergillus ibericus CBS 121593</name>
    <dbReference type="NCBI Taxonomy" id="1448316"/>
    <lineage>
        <taxon>Eukaryota</taxon>
        <taxon>Fungi</taxon>
        <taxon>Dikarya</taxon>
        <taxon>Ascomycota</taxon>
        <taxon>Pezizomycotina</taxon>
        <taxon>Eurotiomycetes</taxon>
        <taxon>Eurotiomycetidae</taxon>
        <taxon>Eurotiales</taxon>
        <taxon>Aspergillaceae</taxon>
        <taxon>Aspergillus</taxon>
        <taxon>Aspergillus subgen. Circumdati</taxon>
    </lineage>
</organism>
<dbReference type="Proteomes" id="UP000249402">
    <property type="component" value="Unassembled WGS sequence"/>
</dbReference>
<dbReference type="AlphaFoldDB" id="A0A395H0E3"/>
<feature type="chain" id="PRO_5017283248" evidence="2">
    <location>
        <begin position="17"/>
        <end position="367"/>
    </location>
</feature>
<dbReference type="GeneID" id="37226404"/>
<dbReference type="RefSeq" id="XP_025574091.1">
    <property type="nucleotide sequence ID" value="XM_025721539.1"/>
</dbReference>
<evidence type="ECO:0000256" key="1">
    <source>
        <dbReference type="SAM" id="MobiDB-lite"/>
    </source>
</evidence>
<keyword evidence="2" id="KW-0732">Signal</keyword>
<dbReference type="VEuPathDB" id="FungiDB:BO80DRAFT_446100"/>
<feature type="compositionally biased region" description="Basic and acidic residues" evidence="1">
    <location>
        <begin position="135"/>
        <end position="152"/>
    </location>
</feature>
<feature type="region of interest" description="Disordered" evidence="1">
    <location>
        <begin position="127"/>
        <end position="152"/>
    </location>
</feature>
<sequence>MHPAALLLALSLSVHAVPILNSRGNDTFERRDVPYKVVNVAGPSTPLVETITATNPPATITVTEYPSSTPTVVPGPSYSSWTVGPAVSDAPLERRETNSTKRAFRRFGTSITDATTNSTESHAIVARSNDTVPDLGEHTATPDRRSDSRNETDYALHARSNSTSEVFARGNDTISKLMARHDASETSNTTSEVFARGNDTISKLMARQPATHESEALNSTSGVVARSNETVSKIPAGGVDVAQRDLNTSKVISHPSRDLNGTAFQARELNATHNDAAAGTIIKRVDNTTDAASKIYARSSNDTVLQSRQTLDAAVDAASDFKHENTTKLATKPMARALTEAEKAAIPRMARSSNETASQAEDEGVVA</sequence>
<dbReference type="STRING" id="1448316.A0A395H0E3"/>
<feature type="signal peptide" evidence="2">
    <location>
        <begin position="1"/>
        <end position="16"/>
    </location>
</feature>
<name>A0A395H0E3_9EURO</name>
<dbReference type="EMBL" id="KZ824444">
    <property type="protein sequence ID" value="RAK99763.1"/>
    <property type="molecule type" value="Genomic_DNA"/>
</dbReference>
<accession>A0A395H0E3</accession>
<dbReference type="OrthoDB" id="4490287at2759"/>
<evidence type="ECO:0000313" key="4">
    <source>
        <dbReference type="Proteomes" id="UP000249402"/>
    </source>
</evidence>